<evidence type="ECO:0000313" key="4">
    <source>
        <dbReference type="Proteomes" id="UP000230066"/>
    </source>
</evidence>
<dbReference type="PROSITE" id="PS50888">
    <property type="entry name" value="BHLH"/>
    <property type="match status" value="1"/>
</dbReference>
<feature type="domain" description="BHLH" evidence="2">
    <location>
        <begin position="112"/>
        <end position="166"/>
    </location>
</feature>
<sequence length="219" mass="25223">MDVKRRRDEMFYATAMSPLKCFMRSEIQSHATYLNAYDAHTAENWTQFIGPKDYDSQNSWCCLGQVNKTEMLDHLQPMMCHNRICKNRFQSNKLDNRMCGPATRNSPVGRAWRRLQANDRERSRMTELNAALQQLQDTLPPVYRRGTSRLSKVETLRLAKSYIQNLMDLIQKSAAHENGSDPEISSSLSSRGDNQTFPDGKSLSGLERGLKIVLQRQFN</sequence>
<evidence type="ECO:0000259" key="2">
    <source>
        <dbReference type="PROSITE" id="PS50888"/>
    </source>
</evidence>
<name>A0A4E0R9A0_FASHE</name>
<dbReference type="GO" id="GO:0061564">
    <property type="term" value="P:axon development"/>
    <property type="evidence" value="ECO:0007669"/>
    <property type="project" value="TreeGrafter"/>
</dbReference>
<dbReference type="GO" id="GO:0046983">
    <property type="term" value="F:protein dimerization activity"/>
    <property type="evidence" value="ECO:0007669"/>
    <property type="project" value="InterPro"/>
</dbReference>
<dbReference type="AlphaFoldDB" id="A0A4E0R9A0"/>
<protein>
    <recommendedName>
        <fullName evidence="2">BHLH domain-containing protein</fullName>
    </recommendedName>
</protein>
<reference evidence="3" key="1">
    <citation type="submission" date="2019-03" db="EMBL/GenBank/DDBJ databases">
        <title>Improved annotation for the trematode Fasciola hepatica.</title>
        <authorList>
            <person name="Choi Y.-J."/>
            <person name="Martin J."/>
            <person name="Mitreva M."/>
        </authorList>
    </citation>
    <scope>NUCLEOTIDE SEQUENCE [LARGE SCALE GENOMIC DNA]</scope>
</reference>
<proteinExistence type="predicted"/>
<dbReference type="PANTHER" id="PTHR19290:SF163">
    <property type="entry name" value="BASIC HELIX-LOOP-HELIX NEURAL TRANSCRIPTION FACTOR TAP"/>
    <property type="match status" value="1"/>
</dbReference>
<dbReference type="SUPFAM" id="SSF47459">
    <property type="entry name" value="HLH, helix-loop-helix DNA-binding domain"/>
    <property type="match status" value="1"/>
</dbReference>
<dbReference type="PANTHER" id="PTHR19290">
    <property type="entry name" value="BASIC HELIX-LOOP-HELIX PROTEIN NEUROGENIN-RELATED"/>
    <property type="match status" value="1"/>
</dbReference>
<evidence type="ECO:0000256" key="1">
    <source>
        <dbReference type="SAM" id="MobiDB-lite"/>
    </source>
</evidence>
<dbReference type="GO" id="GO:0000981">
    <property type="term" value="F:DNA-binding transcription factor activity, RNA polymerase II-specific"/>
    <property type="evidence" value="ECO:0007669"/>
    <property type="project" value="TreeGrafter"/>
</dbReference>
<evidence type="ECO:0000313" key="3">
    <source>
        <dbReference type="EMBL" id="THD22471.1"/>
    </source>
</evidence>
<dbReference type="EMBL" id="JXXN02002742">
    <property type="protein sequence ID" value="THD22471.1"/>
    <property type="molecule type" value="Genomic_DNA"/>
</dbReference>
<accession>A0A4E0R9A0</accession>
<dbReference type="Pfam" id="PF00010">
    <property type="entry name" value="HLH"/>
    <property type="match status" value="1"/>
</dbReference>
<dbReference type="Gene3D" id="4.10.280.10">
    <property type="entry name" value="Helix-loop-helix DNA-binding domain"/>
    <property type="match status" value="1"/>
</dbReference>
<dbReference type="Proteomes" id="UP000230066">
    <property type="component" value="Unassembled WGS sequence"/>
</dbReference>
<comment type="caution">
    <text evidence="3">The sequence shown here is derived from an EMBL/GenBank/DDBJ whole genome shotgun (WGS) entry which is preliminary data.</text>
</comment>
<dbReference type="GO" id="GO:0070888">
    <property type="term" value="F:E-box binding"/>
    <property type="evidence" value="ECO:0007669"/>
    <property type="project" value="TreeGrafter"/>
</dbReference>
<gene>
    <name evidence="3" type="ORF">D915_006715</name>
</gene>
<feature type="compositionally biased region" description="Polar residues" evidence="1">
    <location>
        <begin position="183"/>
        <end position="197"/>
    </location>
</feature>
<dbReference type="InterPro" id="IPR036638">
    <property type="entry name" value="HLH_DNA-bd_sf"/>
</dbReference>
<dbReference type="InterPro" id="IPR011598">
    <property type="entry name" value="bHLH_dom"/>
</dbReference>
<keyword evidence="4" id="KW-1185">Reference proteome</keyword>
<dbReference type="SMART" id="SM00353">
    <property type="entry name" value="HLH"/>
    <property type="match status" value="1"/>
</dbReference>
<dbReference type="GO" id="GO:0045944">
    <property type="term" value="P:positive regulation of transcription by RNA polymerase II"/>
    <property type="evidence" value="ECO:0007669"/>
    <property type="project" value="TreeGrafter"/>
</dbReference>
<dbReference type="GO" id="GO:0005634">
    <property type="term" value="C:nucleus"/>
    <property type="evidence" value="ECO:0007669"/>
    <property type="project" value="TreeGrafter"/>
</dbReference>
<dbReference type="GO" id="GO:0007423">
    <property type="term" value="P:sensory organ development"/>
    <property type="evidence" value="ECO:0007669"/>
    <property type="project" value="TreeGrafter"/>
</dbReference>
<organism evidence="3 4">
    <name type="scientific">Fasciola hepatica</name>
    <name type="common">Liver fluke</name>
    <dbReference type="NCBI Taxonomy" id="6192"/>
    <lineage>
        <taxon>Eukaryota</taxon>
        <taxon>Metazoa</taxon>
        <taxon>Spiralia</taxon>
        <taxon>Lophotrochozoa</taxon>
        <taxon>Platyhelminthes</taxon>
        <taxon>Trematoda</taxon>
        <taxon>Digenea</taxon>
        <taxon>Plagiorchiida</taxon>
        <taxon>Echinostomata</taxon>
        <taxon>Echinostomatoidea</taxon>
        <taxon>Fasciolidae</taxon>
        <taxon>Fasciola</taxon>
    </lineage>
</organism>
<dbReference type="CDD" id="cd11390">
    <property type="entry name" value="bHLH_TS"/>
    <property type="match status" value="1"/>
</dbReference>
<dbReference type="InterPro" id="IPR050359">
    <property type="entry name" value="bHLH_transcription_factors"/>
</dbReference>
<feature type="region of interest" description="Disordered" evidence="1">
    <location>
        <begin position="175"/>
        <end position="202"/>
    </location>
</feature>